<evidence type="ECO:0000313" key="1">
    <source>
        <dbReference type="EMBL" id="KKL59917.1"/>
    </source>
</evidence>
<name>A0A0F9G9M1_9ZZZZ</name>
<organism evidence="1">
    <name type="scientific">marine sediment metagenome</name>
    <dbReference type="NCBI Taxonomy" id="412755"/>
    <lineage>
        <taxon>unclassified sequences</taxon>
        <taxon>metagenomes</taxon>
        <taxon>ecological metagenomes</taxon>
    </lineage>
</organism>
<comment type="caution">
    <text evidence="1">The sequence shown here is derived from an EMBL/GenBank/DDBJ whole genome shotgun (WGS) entry which is preliminary data.</text>
</comment>
<protein>
    <submittedName>
        <fullName evidence="1">Uncharacterized protein</fullName>
    </submittedName>
</protein>
<dbReference type="EMBL" id="LAZR01029324">
    <property type="protein sequence ID" value="KKL59917.1"/>
    <property type="molecule type" value="Genomic_DNA"/>
</dbReference>
<reference evidence="1" key="1">
    <citation type="journal article" date="2015" name="Nature">
        <title>Complex archaea that bridge the gap between prokaryotes and eukaryotes.</title>
        <authorList>
            <person name="Spang A."/>
            <person name="Saw J.H."/>
            <person name="Jorgensen S.L."/>
            <person name="Zaremba-Niedzwiedzka K."/>
            <person name="Martijn J."/>
            <person name="Lind A.E."/>
            <person name="van Eijk R."/>
            <person name="Schleper C."/>
            <person name="Guy L."/>
            <person name="Ettema T.J."/>
        </authorList>
    </citation>
    <scope>NUCLEOTIDE SEQUENCE</scope>
</reference>
<dbReference type="AlphaFoldDB" id="A0A0F9G9M1"/>
<gene>
    <name evidence="1" type="ORF">LCGC14_2210560</name>
</gene>
<proteinExistence type="predicted"/>
<accession>A0A0F9G9M1</accession>
<sequence>MYMFEMVKKRYKKNGILLGSDGRWLLRYFEKLLEVNEFYANVANWLPIQYGMIVETEAERDGGMKAKELLDEIEKED</sequence>